<dbReference type="InterPro" id="IPR000014">
    <property type="entry name" value="PAS"/>
</dbReference>
<name>A0ABZ2HTH9_9MICO</name>
<dbReference type="RefSeq" id="WP_126894303.1">
    <property type="nucleotide sequence ID" value="NZ_CP146240.1"/>
</dbReference>
<keyword evidence="11" id="KW-0547">Nucleotide-binding</keyword>
<evidence type="ECO:0000256" key="7">
    <source>
        <dbReference type="ARBA" id="ARBA00023012"/>
    </source>
</evidence>
<dbReference type="SUPFAM" id="SSF47384">
    <property type="entry name" value="Homodimeric domain of signal transducing histidine kinase"/>
    <property type="match status" value="1"/>
</dbReference>
<keyword evidence="8" id="KW-1133">Transmembrane helix</keyword>
<evidence type="ECO:0000256" key="2">
    <source>
        <dbReference type="ARBA" id="ARBA00004236"/>
    </source>
</evidence>
<feature type="transmembrane region" description="Helical" evidence="8">
    <location>
        <begin position="126"/>
        <end position="144"/>
    </location>
</feature>
<dbReference type="InterPro" id="IPR004358">
    <property type="entry name" value="Sig_transdc_His_kin-like_C"/>
</dbReference>
<dbReference type="EC" id="2.7.13.3" evidence="3"/>
<comment type="subcellular location">
    <subcellularLocation>
        <location evidence="2">Cell membrane</location>
    </subcellularLocation>
</comment>
<keyword evidence="6" id="KW-0418">Kinase</keyword>
<dbReference type="PANTHER" id="PTHR43711">
    <property type="entry name" value="TWO-COMPONENT HISTIDINE KINASE"/>
    <property type="match status" value="1"/>
</dbReference>
<dbReference type="Proteomes" id="UP001377573">
    <property type="component" value="Chromosome"/>
</dbReference>
<evidence type="ECO:0000313" key="12">
    <source>
        <dbReference type="Proteomes" id="UP001377573"/>
    </source>
</evidence>
<keyword evidence="12" id="KW-1185">Reference proteome</keyword>
<dbReference type="CDD" id="cd00130">
    <property type="entry name" value="PAS"/>
    <property type="match status" value="1"/>
</dbReference>
<dbReference type="InterPro" id="IPR036890">
    <property type="entry name" value="HATPase_C_sf"/>
</dbReference>
<dbReference type="InterPro" id="IPR005467">
    <property type="entry name" value="His_kinase_dom"/>
</dbReference>
<dbReference type="InterPro" id="IPR003594">
    <property type="entry name" value="HATPase_dom"/>
</dbReference>
<feature type="transmembrane region" description="Helical" evidence="8">
    <location>
        <begin position="23"/>
        <end position="43"/>
    </location>
</feature>
<keyword evidence="7" id="KW-0902">Two-component regulatory system</keyword>
<dbReference type="InterPro" id="IPR036097">
    <property type="entry name" value="HisK_dim/P_sf"/>
</dbReference>
<protein>
    <recommendedName>
        <fullName evidence="3">histidine kinase</fullName>
        <ecNumber evidence="3">2.7.13.3</ecNumber>
    </recommendedName>
</protein>
<feature type="transmembrane region" description="Helical" evidence="8">
    <location>
        <begin position="55"/>
        <end position="76"/>
    </location>
</feature>
<dbReference type="Gene3D" id="3.30.565.10">
    <property type="entry name" value="Histidine kinase-like ATPase, C-terminal domain"/>
    <property type="match status" value="1"/>
</dbReference>
<evidence type="ECO:0000256" key="4">
    <source>
        <dbReference type="ARBA" id="ARBA00022553"/>
    </source>
</evidence>
<keyword evidence="8" id="KW-0472">Membrane</keyword>
<evidence type="ECO:0000256" key="5">
    <source>
        <dbReference type="ARBA" id="ARBA00022679"/>
    </source>
</evidence>
<dbReference type="Gene3D" id="1.10.287.130">
    <property type="match status" value="1"/>
</dbReference>
<dbReference type="PRINTS" id="PR00344">
    <property type="entry name" value="BCTRLSENSOR"/>
</dbReference>
<dbReference type="CDD" id="cd00082">
    <property type="entry name" value="HisKA"/>
    <property type="match status" value="1"/>
</dbReference>
<organism evidence="11 12">
    <name type="scientific">Microbacterium paraoxydans</name>
    <dbReference type="NCBI Taxonomy" id="199592"/>
    <lineage>
        <taxon>Bacteria</taxon>
        <taxon>Bacillati</taxon>
        <taxon>Actinomycetota</taxon>
        <taxon>Actinomycetes</taxon>
        <taxon>Micrococcales</taxon>
        <taxon>Microbacteriaceae</taxon>
        <taxon>Microbacterium</taxon>
    </lineage>
</organism>
<dbReference type="PROSITE" id="PS50112">
    <property type="entry name" value="PAS"/>
    <property type="match status" value="1"/>
</dbReference>
<feature type="domain" description="PAS" evidence="10">
    <location>
        <begin position="208"/>
        <end position="260"/>
    </location>
</feature>
<keyword evidence="5" id="KW-0808">Transferase</keyword>
<dbReference type="Gene3D" id="3.30.450.20">
    <property type="entry name" value="PAS domain"/>
    <property type="match status" value="1"/>
</dbReference>
<keyword evidence="11" id="KW-0067">ATP-binding</keyword>
<dbReference type="GO" id="GO:0005524">
    <property type="term" value="F:ATP binding"/>
    <property type="evidence" value="ECO:0007669"/>
    <property type="project" value="UniProtKB-KW"/>
</dbReference>
<evidence type="ECO:0000256" key="1">
    <source>
        <dbReference type="ARBA" id="ARBA00000085"/>
    </source>
</evidence>
<evidence type="ECO:0000259" key="10">
    <source>
        <dbReference type="PROSITE" id="PS50112"/>
    </source>
</evidence>
<dbReference type="Pfam" id="PF00512">
    <property type="entry name" value="HisKA"/>
    <property type="match status" value="1"/>
</dbReference>
<feature type="transmembrane region" description="Helical" evidence="8">
    <location>
        <begin position="96"/>
        <end position="119"/>
    </location>
</feature>
<dbReference type="SUPFAM" id="SSF55874">
    <property type="entry name" value="ATPase domain of HSP90 chaperone/DNA topoisomerase II/histidine kinase"/>
    <property type="match status" value="1"/>
</dbReference>
<reference evidence="11 12" key="1">
    <citation type="submission" date="2024-02" db="EMBL/GenBank/DDBJ databases">
        <authorList>
            <person name="Alasadi S."/>
            <person name="Hussein S.A."/>
        </authorList>
    </citation>
    <scope>NUCLEOTIDE SEQUENCE [LARGE SCALE GENOMIC DNA]</scope>
    <source>
        <strain evidence="11 12">GJ_SRA_44_2022</strain>
    </source>
</reference>
<dbReference type="CDD" id="cd00075">
    <property type="entry name" value="HATPase"/>
    <property type="match status" value="1"/>
</dbReference>
<gene>
    <name evidence="11" type="ORF">V8Z62_09370</name>
</gene>
<comment type="catalytic activity">
    <reaction evidence="1">
        <text>ATP + protein L-histidine = ADP + protein N-phospho-L-histidine.</text>
        <dbReference type="EC" id="2.7.13.3"/>
    </reaction>
</comment>
<sequence length="606" mass="64978">MRATPLERAENRWYRVVDNPNPIIKQVPTLVAAAIAGVMTWAIPSLPFTDLTLALAGLAIVLVATLHAGVLSALHIREGWIVLLVPMVDILGLGLFRAGTGGAASLFSALVLLPVIWIAAAPGIRWVFVVGAFTSLALLIPYVIEPPTNAVVWLRGVVGPLVFAAVAAVVNELSRQQRLRVQQAEELVTERTKALSENVSMIVQLRQKEHEYRVLLDSFEGLWASITAQAVIGTDREGRVTAWNPGAVRLLGLSHDEALDDVRVDRFFSSSALTMLAEDTAAREGVARAPRVPGAPDERADVPEGLCELFAQADAGNTVDGDIEVKTAGGTTVPARVTVTPHKDPSGAQQGYLFVLTDETRAVEVARMKDEFVGMISHELRTPLSAIIGFLDLLQNDPGQPLTEDQQEFVGIIERNAKRLLNLVGDLLFTAQVESGRFPLERDEADVAALVRSAVASAGPHAQREGIELDLQVGDEPIPLLVDPGRLGQAVDNLLSNAIKFTPRGGRVTAAVRRLDGGVQVAIADTGVGIPQDEQRMLFTRFFRASTATRNAVPGVGLGLTITRAIVLAHGGSMDVTSEEGVGTEFRFFLPAAPKTEVLQTLSRAD</sequence>
<dbReference type="EMBL" id="CP146240">
    <property type="protein sequence ID" value="WWS83525.1"/>
    <property type="molecule type" value="Genomic_DNA"/>
</dbReference>
<evidence type="ECO:0000256" key="6">
    <source>
        <dbReference type="ARBA" id="ARBA00022777"/>
    </source>
</evidence>
<proteinExistence type="predicted"/>
<evidence type="ECO:0000313" key="11">
    <source>
        <dbReference type="EMBL" id="WWS83525.1"/>
    </source>
</evidence>
<keyword evidence="8" id="KW-0812">Transmembrane</keyword>
<evidence type="ECO:0000256" key="3">
    <source>
        <dbReference type="ARBA" id="ARBA00012438"/>
    </source>
</evidence>
<dbReference type="SMART" id="SM00388">
    <property type="entry name" value="HisKA"/>
    <property type="match status" value="1"/>
</dbReference>
<dbReference type="Pfam" id="PF13426">
    <property type="entry name" value="PAS_9"/>
    <property type="match status" value="1"/>
</dbReference>
<evidence type="ECO:0000256" key="8">
    <source>
        <dbReference type="SAM" id="Phobius"/>
    </source>
</evidence>
<feature type="transmembrane region" description="Helical" evidence="8">
    <location>
        <begin position="150"/>
        <end position="170"/>
    </location>
</feature>
<accession>A0ABZ2HTH9</accession>
<dbReference type="SMART" id="SM00387">
    <property type="entry name" value="HATPase_c"/>
    <property type="match status" value="1"/>
</dbReference>
<dbReference type="InterPro" id="IPR003661">
    <property type="entry name" value="HisK_dim/P_dom"/>
</dbReference>
<dbReference type="Pfam" id="PF02518">
    <property type="entry name" value="HATPase_c"/>
    <property type="match status" value="1"/>
</dbReference>
<dbReference type="InterPro" id="IPR035965">
    <property type="entry name" value="PAS-like_dom_sf"/>
</dbReference>
<dbReference type="SUPFAM" id="SSF55785">
    <property type="entry name" value="PYP-like sensor domain (PAS domain)"/>
    <property type="match status" value="1"/>
</dbReference>
<evidence type="ECO:0000259" key="9">
    <source>
        <dbReference type="PROSITE" id="PS50109"/>
    </source>
</evidence>
<dbReference type="PROSITE" id="PS50109">
    <property type="entry name" value="HIS_KIN"/>
    <property type="match status" value="1"/>
</dbReference>
<dbReference type="PANTHER" id="PTHR43711:SF1">
    <property type="entry name" value="HISTIDINE KINASE 1"/>
    <property type="match status" value="1"/>
</dbReference>
<feature type="domain" description="Histidine kinase" evidence="9">
    <location>
        <begin position="375"/>
        <end position="594"/>
    </location>
</feature>
<keyword evidence="4" id="KW-0597">Phosphoprotein</keyword>
<dbReference type="InterPro" id="IPR050736">
    <property type="entry name" value="Sensor_HK_Regulatory"/>
</dbReference>